<dbReference type="EMBL" id="JAPDNT010000003">
    <property type="protein sequence ID" value="MCW3474239.1"/>
    <property type="molecule type" value="Genomic_DNA"/>
</dbReference>
<dbReference type="PANTHER" id="PTHR30006:SF2">
    <property type="entry name" value="ABC TRANSPORTER SUBSTRATE-BINDING PROTEIN"/>
    <property type="match status" value="1"/>
</dbReference>
<evidence type="ECO:0000256" key="1">
    <source>
        <dbReference type="ARBA" id="ARBA00022729"/>
    </source>
</evidence>
<dbReference type="GO" id="GO:0015888">
    <property type="term" value="P:thiamine transport"/>
    <property type="evidence" value="ECO:0007669"/>
    <property type="project" value="TreeGrafter"/>
</dbReference>
<dbReference type="GO" id="GO:0019808">
    <property type="term" value="F:polyamine binding"/>
    <property type="evidence" value="ECO:0007669"/>
    <property type="project" value="InterPro"/>
</dbReference>
<feature type="chain" id="PRO_5041424322" evidence="2">
    <location>
        <begin position="26"/>
        <end position="341"/>
    </location>
</feature>
<dbReference type="GO" id="GO:0015846">
    <property type="term" value="P:polyamine transport"/>
    <property type="evidence" value="ECO:0007669"/>
    <property type="project" value="InterPro"/>
</dbReference>
<organism evidence="3 4">
    <name type="scientific">Limobrevibacterium gyesilva</name>
    <dbReference type="NCBI Taxonomy" id="2991712"/>
    <lineage>
        <taxon>Bacteria</taxon>
        <taxon>Pseudomonadati</taxon>
        <taxon>Pseudomonadota</taxon>
        <taxon>Alphaproteobacteria</taxon>
        <taxon>Acetobacterales</taxon>
        <taxon>Acetobacteraceae</taxon>
        <taxon>Limobrevibacterium</taxon>
    </lineage>
</organism>
<reference evidence="3" key="2">
    <citation type="submission" date="2022-10" db="EMBL/GenBank/DDBJ databases">
        <authorList>
            <person name="Trinh H.N."/>
        </authorList>
    </citation>
    <scope>NUCLEOTIDE SEQUENCE</scope>
    <source>
        <strain evidence="3">RN2-1</strain>
    </source>
</reference>
<dbReference type="Pfam" id="PF13416">
    <property type="entry name" value="SBP_bac_8"/>
    <property type="match status" value="1"/>
</dbReference>
<proteinExistence type="predicted"/>
<feature type="signal peptide" evidence="2">
    <location>
        <begin position="1"/>
        <end position="25"/>
    </location>
</feature>
<dbReference type="GO" id="GO:0030976">
    <property type="term" value="F:thiamine pyrophosphate binding"/>
    <property type="evidence" value="ECO:0007669"/>
    <property type="project" value="TreeGrafter"/>
</dbReference>
<keyword evidence="4" id="KW-1185">Reference proteome</keyword>
<evidence type="ECO:0000313" key="3">
    <source>
        <dbReference type="EMBL" id="MCW3474239.1"/>
    </source>
</evidence>
<dbReference type="SUPFAM" id="SSF53850">
    <property type="entry name" value="Periplasmic binding protein-like II"/>
    <property type="match status" value="1"/>
</dbReference>
<gene>
    <name evidence="3" type="ORF">OL599_06570</name>
</gene>
<protein>
    <submittedName>
        <fullName evidence="3">Extracellular solute-binding protein</fullName>
    </submittedName>
</protein>
<dbReference type="PANTHER" id="PTHR30006">
    <property type="entry name" value="THIAMINE-BINDING PERIPLASMIC PROTEIN-RELATED"/>
    <property type="match status" value="1"/>
</dbReference>
<dbReference type="PRINTS" id="PR00909">
    <property type="entry name" value="SPERMDNBNDNG"/>
</dbReference>
<dbReference type="AlphaFoldDB" id="A0AA41YIJ2"/>
<dbReference type="GO" id="GO:0030975">
    <property type="term" value="F:thiamine binding"/>
    <property type="evidence" value="ECO:0007669"/>
    <property type="project" value="TreeGrafter"/>
</dbReference>
<accession>A0AA41YIJ2</accession>
<reference evidence="3" key="1">
    <citation type="submission" date="2022-09" db="EMBL/GenBank/DDBJ databases">
        <title>Rhodovastum sp. nov. RN2-1 isolated from soil in Seongnam, South Korea.</title>
        <authorList>
            <person name="Le N.T."/>
        </authorList>
    </citation>
    <scope>NUCLEOTIDE SEQUENCE</scope>
    <source>
        <strain evidence="3">RN2-1</strain>
    </source>
</reference>
<sequence>MMGKIGRRTLLTGAAALAAAPRAHAAGQVVVGTWGGDYAALLAENIDKPLLAPKGIEVVQDVAPQDPRKAKLTAERASRRGTMDVACLSDVDSASMSLLNVWEPVTAEAVPNLPHVLPALRTPYSIPHIYSGLVILYNPDKIKTPPKSYTDFWDPKYKGRVGFVDILYLYNIAAAALAHGGSMNNFEPGKPALRDLKRLEPKIYPSNEAMATALKAEEVWMTPMWLARGVFWRKGGVNVAHAVPSEGATPYISAAAVPKNAQNKANGMAYLNAMLDPRAQVAFAERMSYAPTVDNAPVPAELMQQIGFTPEQQANFKNPDYDYMAKNTSQLNDFWNRDFKS</sequence>
<keyword evidence="1 2" id="KW-0732">Signal</keyword>
<comment type="caution">
    <text evidence="3">The sequence shown here is derived from an EMBL/GenBank/DDBJ whole genome shotgun (WGS) entry which is preliminary data.</text>
</comment>
<dbReference type="InterPro" id="IPR001188">
    <property type="entry name" value="Sperm_putr-bd"/>
</dbReference>
<evidence type="ECO:0000313" key="4">
    <source>
        <dbReference type="Proteomes" id="UP001165679"/>
    </source>
</evidence>
<evidence type="ECO:0000256" key="2">
    <source>
        <dbReference type="SAM" id="SignalP"/>
    </source>
</evidence>
<name>A0AA41YIJ2_9PROT</name>
<dbReference type="Proteomes" id="UP001165679">
    <property type="component" value="Unassembled WGS sequence"/>
</dbReference>
<dbReference type="InterPro" id="IPR006059">
    <property type="entry name" value="SBP"/>
</dbReference>
<dbReference type="GO" id="GO:0030288">
    <property type="term" value="C:outer membrane-bounded periplasmic space"/>
    <property type="evidence" value="ECO:0007669"/>
    <property type="project" value="TreeGrafter"/>
</dbReference>
<dbReference type="Gene3D" id="3.40.190.10">
    <property type="entry name" value="Periplasmic binding protein-like II"/>
    <property type="match status" value="2"/>
</dbReference>